<evidence type="ECO:0000313" key="1">
    <source>
        <dbReference type="EMBL" id="PNX59247.1"/>
    </source>
</evidence>
<dbReference type="Gene3D" id="2.120.10.30">
    <property type="entry name" value="TolB, C-terminal domain"/>
    <property type="match status" value="1"/>
</dbReference>
<name>A0A2K3JYX8_TRIPR</name>
<dbReference type="AlphaFoldDB" id="A0A2K3JYX8"/>
<dbReference type="GO" id="GO:0016787">
    <property type="term" value="F:hydrolase activity"/>
    <property type="evidence" value="ECO:0007669"/>
    <property type="project" value="TreeGrafter"/>
</dbReference>
<dbReference type="PANTHER" id="PTHR10426">
    <property type="entry name" value="STRICTOSIDINE SYNTHASE-RELATED"/>
    <property type="match status" value="1"/>
</dbReference>
<organism evidence="1 2">
    <name type="scientific">Trifolium pratense</name>
    <name type="common">Red clover</name>
    <dbReference type="NCBI Taxonomy" id="57577"/>
    <lineage>
        <taxon>Eukaryota</taxon>
        <taxon>Viridiplantae</taxon>
        <taxon>Streptophyta</taxon>
        <taxon>Embryophyta</taxon>
        <taxon>Tracheophyta</taxon>
        <taxon>Spermatophyta</taxon>
        <taxon>Magnoliopsida</taxon>
        <taxon>eudicotyledons</taxon>
        <taxon>Gunneridae</taxon>
        <taxon>Pentapetalae</taxon>
        <taxon>rosids</taxon>
        <taxon>fabids</taxon>
        <taxon>Fabales</taxon>
        <taxon>Fabaceae</taxon>
        <taxon>Papilionoideae</taxon>
        <taxon>50 kb inversion clade</taxon>
        <taxon>NPAAA clade</taxon>
        <taxon>Hologalegina</taxon>
        <taxon>IRL clade</taxon>
        <taxon>Trifolieae</taxon>
        <taxon>Trifolium</taxon>
    </lineage>
</organism>
<dbReference type="SUPFAM" id="SSF63829">
    <property type="entry name" value="Calcium-dependent phosphotriesterase"/>
    <property type="match status" value="1"/>
</dbReference>
<sequence>RNRTICYGLADFSVVQAICGRPLGLGFNDQTGDLYVADAYFGLVKIGPNGGGNVTQLGGPTQANSTTRFADGLDVDPDTGIIYFTIANTNYQLK</sequence>
<evidence type="ECO:0000313" key="2">
    <source>
        <dbReference type="Proteomes" id="UP000236291"/>
    </source>
</evidence>
<feature type="non-terminal residue" evidence="1">
    <location>
        <position position="1"/>
    </location>
</feature>
<gene>
    <name evidence="1" type="ORF">L195_g059594</name>
</gene>
<dbReference type="InterPro" id="IPR011042">
    <property type="entry name" value="6-blade_b-propeller_TolB-like"/>
</dbReference>
<reference evidence="1 2" key="1">
    <citation type="journal article" date="2014" name="Am. J. Bot.">
        <title>Genome assembly and annotation for red clover (Trifolium pratense; Fabaceae).</title>
        <authorList>
            <person name="Istvanek J."/>
            <person name="Jaros M."/>
            <person name="Krenek A."/>
            <person name="Repkova J."/>
        </authorList>
    </citation>
    <scope>NUCLEOTIDE SEQUENCE [LARGE SCALE GENOMIC DNA]</scope>
    <source>
        <strain evidence="2">cv. Tatra</strain>
        <tissue evidence="1">Young leaves</tissue>
    </source>
</reference>
<reference evidence="1 2" key="2">
    <citation type="journal article" date="2017" name="Front. Plant Sci.">
        <title>Gene Classification and Mining of Molecular Markers Useful in Red Clover (Trifolium pratense) Breeding.</title>
        <authorList>
            <person name="Istvanek J."/>
            <person name="Dluhosova J."/>
            <person name="Dluhos P."/>
            <person name="Patkova L."/>
            <person name="Nedelnik J."/>
            <person name="Repkova J."/>
        </authorList>
    </citation>
    <scope>NUCLEOTIDE SEQUENCE [LARGE SCALE GENOMIC DNA]</scope>
    <source>
        <strain evidence="2">cv. Tatra</strain>
        <tissue evidence="1">Young leaves</tissue>
    </source>
</reference>
<dbReference type="STRING" id="57577.A0A2K3JYX8"/>
<dbReference type="Proteomes" id="UP000236291">
    <property type="component" value="Unassembled WGS sequence"/>
</dbReference>
<dbReference type="ExpressionAtlas" id="A0A2K3JYX8">
    <property type="expression patterns" value="baseline"/>
</dbReference>
<dbReference type="EMBL" id="ASHM01131161">
    <property type="protein sequence ID" value="PNX59247.1"/>
    <property type="molecule type" value="Genomic_DNA"/>
</dbReference>
<dbReference type="GO" id="GO:0012505">
    <property type="term" value="C:endomembrane system"/>
    <property type="evidence" value="ECO:0007669"/>
    <property type="project" value="TreeGrafter"/>
</dbReference>
<protein>
    <submittedName>
        <fullName evidence="1">Strictosidine synthase 1-like protein</fullName>
    </submittedName>
</protein>
<accession>A0A2K3JYX8</accession>
<comment type="caution">
    <text evidence="1">The sequence shown here is derived from an EMBL/GenBank/DDBJ whole genome shotgun (WGS) entry which is preliminary data.</text>
</comment>
<proteinExistence type="predicted"/>
<dbReference type="PANTHER" id="PTHR10426:SF109">
    <property type="entry name" value="STRICTOSIDINE SYNTHASE TRANSCRIPTION FACTOR WD40-LIKE FAMILY-RELATED"/>
    <property type="match status" value="1"/>
</dbReference>